<reference evidence="2 3" key="1">
    <citation type="submission" date="2017-02" db="EMBL/GenBank/DDBJ databases">
        <authorList>
            <person name="Peterson S.W."/>
        </authorList>
    </citation>
    <scope>NUCLEOTIDE SEQUENCE [LARGE SCALE GENOMIC DNA]</scope>
    <source>
        <strain evidence="2 3">CECT 9189</strain>
    </source>
</reference>
<dbReference type="Pfam" id="PF01464">
    <property type="entry name" value="SLT"/>
    <property type="match status" value="1"/>
</dbReference>
<accession>A0A1T4V0T8</accession>
<evidence type="ECO:0000259" key="1">
    <source>
        <dbReference type="Pfam" id="PF01464"/>
    </source>
</evidence>
<dbReference type="OrthoDB" id="9808681at2"/>
<dbReference type="InterPro" id="IPR008258">
    <property type="entry name" value="Transglycosylase_SLT_dom_1"/>
</dbReference>
<gene>
    <name evidence="2" type="ORF">CZ814_03984</name>
</gene>
<dbReference type="AlphaFoldDB" id="A0A1T4V0T8"/>
<evidence type="ECO:0000313" key="3">
    <source>
        <dbReference type="Proteomes" id="UP000191116"/>
    </source>
</evidence>
<feature type="domain" description="Transglycosylase SLT" evidence="1">
    <location>
        <begin position="25"/>
        <end position="129"/>
    </location>
</feature>
<dbReference type="RefSeq" id="WP_080176591.1">
    <property type="nucleotide sequence ID" value="NZ_AP024856.1"/>
</dbReference>
<name>A0A1T4V0T8_9GAMM</name>
<dbReference type="InterPro" id="IPR023346">
    <property type="entry name" value="Lysozyme-like_dom_sf"/>
</dbReference>
<dbReference type="CDD" id="cd13400">
    <property type="entry name" value="LT_IagB-like"/>
    <property type="match status" value="1"/>
</dbReference>
<sequence>MFIDLPIHDGLPTQPLSHQERCTAVNIAAHEKNVPRDYLNLLIISEGGKKGTARQNANKSWDLGPAQVNTIHKKHIEKHYPDKTWRDVAYDTQLNINISADIFRGCLVHKTVNWNIWEAVGCYNSKTVKHKTNYLLRTMSVWDRIKKSPAESCRNYW</sequence>
<organism evidence="2 3">
    <name type="scientific">Photobacterium toruni</name>
    <dbReference type="NCBI Taxonomy" id="1935446"/>
    <lineage>
        <taxon>Bacteria</taxon>
        <taxon>Pseudomonadati</taxon>
        <taxon>Pseudomonadota</taxon>
        <taxon>Gammaproteobacteria</taxon>
        <taxon>Vibrionales</taxon>
        <taxon>Vibrionaceae</taxon>
        <taxon>Photobacterium</taxon>
    </lineage>
</organism>
<dbReference type="SUPFAM" id="SSF53955">
    <property type="entry name" value="Lysozyme-like"/>
    <property type="match status" value="1"/>
</dbReference>
<proteinExistence type="predicted"/>
<dbReference type="Proteomes" id="UP000191116">
    <property type="component" value="Unassembled WGS sequence"/>
</dbReference>
<protein>
    <submittedName>
        <fullName evidence="2">Transglycosylase SLT domain protein</fullName>
    </submittedName>
</protein>
<dbReference type="EMBL" id="FUWP01000056">
    <property type="protein sequence ID" value="SKA58563.1"/>
    <property type="molecule type" value="Genomic_DNA"/>
</dbReference>
<evidence type="ECO:0000313" key="2">
    <source>
        <dbReference type="EMBL" id="SKA58563.1"/>
    </source>
</evidence>